<feature type="transmembrane region" description="Helical" evidence="1">
    <location>
        <begin position="85"/>
        <end position="105"/>
    </location>
</feature>
<keyword evidence="1" id="KW-0812">Transmembrane</keyword>
<comment type="caution">
    <text evidence="2">The sequence shown here is derived from an EMBL/GenBank/DDBJ whole genome shotgun (WGS) entry which is preliminary data.</text>
</comment>
<evidence type="ECO:0000256" key="1">
    <source>
        <dbReference type="SAM" id="Phobius"/>
    </source>
</evidence>
<keyword evidence="1" id="KW-0472">Membrane</keyword>
<proteinExistence type="predicted"/>
<dbReference type="Proteomes" id="UP000431913">
    <property type="component" value="Unassembled WGS sequence"/>
</dbReference>
<dbReference type="EMBL" id="WMZU01000031">
    <property type="protein sequence ID" value="MTS28619.1"/>
    <property type="molecule type" value="Genomic_DNA"/>
</dbReference>
<feature type="transmembrane region" description="Helical" evidence="1">
    <location>
        <begin position="117"/>
        <end position="140"/>
    </location>
</feature>
<reference evidence="3 6" key="3">
    <citation type="submission" date="2019-08" db="EMBL/GenBank/DDBJ databases">
        <title>In-depth cultivation of the pig gut microbiome towards novel bacterial diversity and tailored functional studies.</title>
        <authorList>
            <person name="Wylensek D."/>
            <person name="Hitch T.C.A."/>
            <person name="Clavel T."/>
        </authorList>
    </citation>
    <scope>NUCLEOTIDE SEQUENCE [LARGE SCALE GENOMIC DNA]</scope>
    <source>
        <strain evidence="3 6">WCA3-601-WT-6J</strain>
    </source>
</reference>
<evidence type="ECO:0000313" key="5">
    <source>
        <dbReference type="Proteomes" id="UP000032483"/>
    </source>
</evidence>
<dbReference type="RefSeq" id="WP_009326071.1">
    <property type="nucleotide sequence ID" value="NZ_CAOJUJ010000001.1"/>
</dbReference>
<keyword evidence="5" id="KW-1185">Reference proteome</keyword>
<sequence>MTGLMLKDMYSLRTYFLKQLALMTVLYLAISVGLMKNFSFLSPMLTMSVVMMLISSFSVDEASSWDSYALTLPVTPRAIVGAKYLLFYGALLGTGVIASVLCGVLDSFTYRNGFLEIAASTGGVIVVYMLVTVFMLPLFFKLGAEKARVAMTLCFILPFLLIVWGFSWLGDGAAAFVESLPWPMIATVGGLILVLLCAASFFVSVKFYESKEY</sequence>
<evidence type="ECO:0000313" key="2">
    <source>
        <dbReference type="EMBL" id="KJF41139.1"/>
    </source>
</evidence>
<evidence type="ECO:0000313" key="4">
    <source>
        <dbReference type="EMBL" id="MTS28619.1"/>
    </source>
</evidence>
<dbReference type="AlphaFoldDB" id="A0A0D8J301"/>
<dbReference type="GeneID" id="42855551"/>
<feature type="transmembrane region" description="Helical" evidence="1">
    <location>
        <begin position="182"/>
        <end position="205"/>
    </location>
</feature>
<dbReference type="EMBL" id="JXXK01000002">
    <property type="protein sequence ID" value="KJF41139.1"/>
    <property type="molecule type" value="Genomic_DNA"/>
</dbReference>
<dbReference type="InterPro" id="IPR025699">
    <property type="entry name" value="ABC2_memb-like"/>
</dbReference>
<evidence type="ECO:0000313" key="3">
    <source>
        <dbReference type="EMBL" id="MST93375.1"/>
    </source>
</evidence>
<reference evidence="4 7" key="2">
    <citation type="journal article" date="2019" name="Nat. Med.">
        <title>A library of human gut bacterial isolates paired with longitudinal multiomics data enables mechanistic microbiome research.</title>
        <authorList>
            <person name="Poyet M."/>
            <person name="Groussin M."/>
            <person name="Gibbons S.M."/>
            <person name="Avila-Pacheco J."/>
            <person name="Jiang X."/>
            <person name="Kearney S.M."/>
            <person name="Perrotta A.R."/>
            <person name="Berdy B."/>
            <person name="Zhao S."/>
            <person name="Lieberman T.D."/>
            <person name="Swanson P.K."/>
            <person name="Smith M."/>
            <person name="Roesemann S."/>
            <person name="Alexander J.E."/>
            <person name="Rich S.A."/>
            <person name="Livny J."/>
            <person name="Vlamakis H."/>
            <person name="Clish C."/>
            <person name="Bullock K."/>
            <person name="Deik A."/>
            <person name="Scott J."/>
            <person name="Pierce K.A."/>
            <person name="Xavier R.J."/>
            <person name="Alm E.J."/>
        </authorList>
    </citation>
    <scope>NUCLEOTIDE SEQUENCE [LARGE SCALE GENOMIC DNA]</scope>
    <source>
        <strain evidence="4 7">BIOML-A4</strain>
    </source>
</reference>
<dbReference type="Proteomes" id="UP000032483">
    <property type="component" value="Unassembled WGS sequence"/>
</dbReference>
<reference evidence="2" key="1">
    <citation type="submission" date="2015-02" db="EMBL/GenBank/DDBJ databases">
        <title>A novel member of the family Ruminococcaceae isolated from human feces.</title>
        <authorList>
            <person name="Shkoporov A.N."/>
            <person name="Chaplin A.V."/>
            <person name="Motuzova O.V."/>
            <person name="Kafarskaia L.I."/>
            <person name="Khokhlova E.V."/>
            <person name="Efimov B.A."/>
        </authorList>
    </citation>
    <scope>NUCLEOTIDE SEQUENCE [LARGE SCALE GENOMIC DNA]</scope>
    <source>
        <strain evidence="2">585-1</strain>
    </source>
</reference>
<accession>A0A0D8J301</accession>
<evidence type="ECO:0000313" key="6">
    <source>
        <dbReference type="Proteomes" id="UP000431913"/>
    </source>
</evidence>
<feature type="transmembrane region" description="Helical" evidence="1">
    <location>
        <begin position="149"/>
        <end position="170"/>
    </location>
</feature>
<organism evidence="2 5">
    <name type="scientific">Ruthenibacterium lactatiformans</name>
    <dbReference type="NCBI Taxonomy" id="1550024"/>
    <lineage>
        <taxon>Bacteria</taxon>
        <taxon>Bacillati</taxon>
        <taxon>Bacillota</taxon>
        <taxon>Clostridia</taxon>
        <taxon>Eubacteriales</taxon>
        <taxon>Oscillospiraceae</taxon>
        <taxon>Ruthenibacterium</taxon>
    </lineage>
</organism>
<feature type="transmembrane region" description="Helical" evidence="1">
    <location>
        <begin position="15"/>
        <end position="34"/>
    </location>
</feature>
<gene>
    <name evidence="3" type="ORF">FYJ76_15785</name>
    <name evidence="4" type="ORF">GMD59_15185</name>
    <name evidence="2" type="ORF">TQ39_02735</name>
</gene>
<keyword evidence="1" id="KW-1133">Transmembrane helix</keyword>
<dbReference type="Proteomes" id="UP000472755">
    <property type="component" value="Unassembled WGS sequence"/>
</dbReference>
<name>A0A0D8J301_9FIRM</name>
<evidence type="ECO:0000313" key="7">
    <source>
        <dbReference type="Proteomes" id="UP000472755"/>
    </source>
</evidence>
<protein>
    <submittedName>
        <fullName evidence="3">ABC-2 transporter permease</fullName>
    </submittedName>
</protein>
<dbReference type="Pfam" id="PF13346">
    <property type="entry name" value="ABC2_membrane_5"/>
    <property type="match status" value="1"/>
</dbReference>
<dbReference type="EMBL" id="VUNJ01000025">
    <property type="protein sequence ID" value="MST93375.1"/>
    <property type="molecule type" value="Genomic_DNA"/>
</dbReference>